<feature type="region of interest" description="Disordered" evidence="1">
    <location>
        <begin position="71"/>
        <end position="120"/>
    </location>
</feature>
<name>A0A9Q1F7Q0_SYNKA</name>
<comment type="caution">
    <text evidence="2">The sequence shown here is derived from an EMBL/GenBank/DDBJ whole genome shotgun (WGS) entry which is preliminary data.</text>
</comment>
<dbReference type="AlphaFoldDB" id="A0A9Q1F7Q0"/>
<organism evidence="2 3">
    <name type="scientific">Synaphobranchus kaupii</name>
    <name type="common">Kaup's arrowtooth eel</name>
    <dbReference type="NCBI Taxonomy" id="118154"/>
    <lineage>
        <taxon>Eukaryota</taxon>
        <taxon>Metazoa</taxon>
        <taxon>Chordata</taxon>
        <taxon>Craniata</taxon>
        <taxon>Vertebrata</taxon>
        <taxon>Euteleostomi</taxon>
        <taxon>Actinopterygii</taxon>
        <taxon>Neopterygii</taxon>
        <taxon>Teleostei</taxon>
        <taxon>Anguilliformes</taxon>
        <taxon>Synaphobranchidae</taxon>
        <taxon>Synaphobranchus</taxon>
    </lineage>
</organism>
<evidence type="ECO:0000313" key="2">
    <source>
        <dbReference type="EMBL" id="KAJ8352648.1"/>
    </source>
</evidence>
<feature type="compositionally biased region" description="Basic and acidic residues" evidence="1">
    <location>
        <begin position="88"/>
        <end position="103"/>
    </location>
</feature>
<reference evidence="2" key="1">
    <citation type="journal article" date="2023" name="Science">
        <title>Genome structures resolve the early diversification of teleost fishes.</title>
        <authorList>
            <person name="Parey E."/>
            <person name="Louis A."/>
            <person name="Montfort J."/>
            <person name="Bouchez O."/>
            <person name="Roques C."/>
            <person name="Iampietro C."/>
            <person name="Lluch J."/>
            <person name="Castinel A."/>
            <person name="Donnadieu C."/>
            <person name="Desvignes T."/>
            <person name="Floi Bucao C."/>
            <person name="Jouanno E."/>
            <person name="Wen M."/>
            <person name="Mejri S."/>
            <person name="Dirks R."/>
            <person name="Jansen H."/>
            <person name="Henkel C."/>
            <person name="Chen W.J."/>
            <person name="Zahm M."/>
            <person name="Cabau C."/>
            <person name="Klopp C."/>
            <person name="Thompson A.W."/>
            <person name="Robinson-Rechavi M."/>
            <person name="Braasch I."/>
            <person name="Lecointre G."/>
            <person name="Bobe J."/>
            <person name="Postlethwait J.H."/>
            <person name="Berthelot C."/>
            <person name="Roest Crollius H."/>
            <person name="Guiguen Y."/>
        </authorList>
    </citation>
    <scope>NUCLEOTIDE SEQUENCE</scope>
    <source>
        <strain evidence="2">WJC10195</strain>
    </source>
</reference>
<proteinExistence type="predicted"/>
<gene>
    <name evidence="2" type="ORF">SKAU_G00241240</name>
</gene>
<feature type="compositionally biased region" description="Polar residues" evidence="1">
    <location>
        <begin position="18"/>
        <end position="27"/>
    </location>
</feature>
<feature type="compositionally biased region" description="Polar residues" evidence="1">
    <location>
        <begin position="1"/>
        <end position="10"/>
    </location>
</feature>
<feature type="region of interest" description="Disordered" evidence="1">
    <location>
        <begin position="214"/>
        <end position="233"/>
    </location>
</feature>
<feature type="region of interest" description="Disordered" evidence="1">
    <location>
        <begin position="1"/>
        <end position="54"/>
    </location>
</feature>
<dbReference type="OrthoDB" id="10625094at2759"/>
<keyword evidence="3" id="KW-1185">Reference proteome</keyword>
<protein>
    <submittedName>
        <fullName evidence="2">Uncharacterized protein</fullName>
    </submittedName>
</protein>
<evidence type="ECO:0000256" key="1">
    <source>
        <dbReference type="SAM" id="MobiDB-lite"/>
    </source>
</evidence>
<dbReference type="EMBL" id="JAINUF010000008">
    <property type="protein sequence ID" value="KAJ8352648.1"/>
    <property type="molecule type" value="Genomic_DNA"/>
</dbReference>
<sequence>MHSSRDSNVLSEAGCLVNDQNTSSLDDSSCLYEERSGDSETKVFLPSKSFGPESLCTKSFEEVSLWRGEKYSAQHRGPGSTDQLSVEDSGKGDSDFNDSRSDISDGCGQTPKNSRPLENGCFHPANTTAVAQRGGHCVIPNPTTASCRNGYTIAFSHAPVYSRTFANPASWRGHGRGTNIPEAIGSHSSQMLLRTTTLSHHFHRHKSETVIRPDEPTRQSQGIPTVHTISEVV</sequence>
<evidence type="ECO:0000313" key="3">
    <source>
        <dbReference type="Proteomes" id="UP001152622"/>
    </source>
</evidence>
<accession>A0A9Q1F7Q0</accession>
<feature type="compositionally biased region" description="Basic and acidic residues" evidence="1">
    <location>
        <begin position="32"/>
        <end position="41"/>
    </location>
</feature>
<dbReference type="Proteomes" id="UP001152622">
    <property type="component" value="Chromosome 8"/>
</dbReference>